<gene>
    <name evidence="4" type="ORF">SORBI_3005G052700</name>
</gene>
<dbReference type="eggNOG" id="ENOG502QQ00">
    <property type="taxonomic scope" value="Eukaryota"/>
</dbReference>
<reference evidence="5" key="2">
    <citation type="journal article" date="2018" name="Plant J.">
        <title>The Sorghum bicolor reference genome: improved assembly, gene annotations, a transcriptome atlas, and signatures of genome organization.</title>
        <authorList>
            <person name="McCormick R.F."/>
            <person name="Truong S.K."/>
            <person name="Sreedasyam A."/>
            <person name="Jenkins J."/>
            <person name="Shu S."/>
            <person name="Sims D."/>
            <person name="Kennedy M."/>
            <person name="Amirebrahimi M."/>
            <person name="Weers B.D."/>
            <person name="McKinley B."/>
            <person name="Mattison A."/>
            <person name="Morishige D.T."/>
            <person name="Grimwood J."/>
            <person name="Schmutz J."/>
            <person name="Mullet J.E."/>
        </authorList>
    </citation>
    <scope>NUCLEOTIDE SEQUENCE [LARGE SCALE GENOMIC DNA]</scope>
    <source>
        <strain evidence="5">cv. BTx623</strain>
    </source>
</reference>
<feature type="compositionally biased region" description="Basic and acidic residues" evidence="2">
    <location>
        <begin position="108"/>
        <end position="118"/>
    </location>
</feature>
<dbReference type="OMA" id="CSEGVYS"/>
<dbReference type="EMBL" id="CM000764">
    <property type="protein sequence ID" value="KXG27839.1"/>
    <property type="molecule type" value="Genomic_DNA"/>
</dbReference>
<keyword evidence="1" id="KW-0479">Metal-binding</keyword>
<dbReference type="SUPFAM" id="SSF56399">
    <property type="entry name" value="ADP-ribosylation"/>
    <property type="match status" value="1"/>
</dbReference>
<feature type="domain" description="C2H2-type" evidence="3">
    <location>
        <begin position="213"/>
        <end position="241"/>
    </location>
</feature>
<feature type="compositionally biased region" description="Low complexity" evidence="2">
    <location>
        <begin position="24"/>
        <end position="34"/>
    </location>
</feature>
<dbReference type="AlphaFoldDB" id="A0A1B6PQ86"/>
<dbReference type="Gramene" id="KXG27839">
    <property type="protein sequence ID" value="KXG27839"/>
    <property type="gene ID" value="SORBI_3005G052700"/>
</dbReference>
<feature type="region of interest" description="Disordered" evidence="2">
    <location>
        <begin position="156"/>
        <end position="175"/>
    </location>
</feature>
<evidence type="ECO:0000313" key="5">
    <source>
        <dbReference type="Proteomes" id="UP000000768"/>
    </source>
</evidence>
<dbReference type="Proteomes" id="UP000000768">
    <property type="component" value="Chromosome 5"/>
</dbReference>
<dbReference type="PANTHER" id="PTHR31681:SF109">
    <property type="entry name" value="OS11G0169400 PROTEIN"/>
    <property type="match status" value="1"/>
</dbReference>
<dbReference type="Gene3D" id="3.90.228.10">
    <property type="match status" value="1"/>
</dbReference>
<reference evidence="4 5" key="1">
    <citation type="journal article" date="2009" name="Nature">
        <title>The Sorghum bicolor genome and the diversification of grasses.</title>
        <authorList>
            <person name="Paterson A.H."/>
            <person name="Bowers J.E."/>
            <person name="Bruggmann R."/>
            <person name="Dubchak I."/>
            <person name="Grimwood J."/>
            <person name="Gundlach H."/>
            <person name="Haberer G."/>
            <person name="Hellsten U."/>
            <person name="Mitros T."/>
            <person name="Poliakov A."/>
            <person name="Schmutz J."/>
            <person name="Spannagl M."/>
            <person name="Tang H."/>
            <person name="Wang X."/>
            <person name="Wicker T."/>
            <person name="Bharti A.K."/>
            <person name="Chapman J."/>
            <person name="Feltus F.A."/>
            <person name="Gowik U."/>
            <person name="Grigoriev I.V."/>
            <person name="Lyons E."/>
            <person name="Maher C.A."/>
            <person name="Martis M."/>
            <person name="Narechania A."/>
            <person name="Otillar R.P."/>
            <person name="Penning B.W."/>
            <person name="Salamov A.A."/>
            <person name="Wang Y."/>
            <person name="Zhang L."/>
            <person name="Carpita N.C."/>
            <person name="Freeling M."/>
            <person name="Gingle A.R."/>
            <person name="Hash C.T."/>
            <person name="Keller B."/>
            <person name="Klein P."/>
            <person name="Kresovich S."/>
            <person name="McCann M.C."/>
            <person name="Ming R."/>
            <person name="Peterson D.G."/>
            <person name="Mehboob-ur-Rahman"/>
            <person name="Ware D."/>
            <person name="Westhoff P."/>
            <person name="Mayer K.F."/>
            <person name="Messing J."/>
            <person name="Rokhsar D.S."/>
        </authorList>
    </citation>
    <scope>NUCLEOTIDE SEQUENCE [LARGE SCALE GENOMIC DNA]</scope>
    <source>
        <strain evidence="5">cv. BTx623</strain>
    </source>
</reference>
<dbReference type="PROSITE" id="PS00028">
    <property type="entry name" value="ZINC_FINGER_C2H2_1"/>
    <property type="match status" value="1"/>
</dbReference>
<dbReference type="PANTHER" id="PTHR31681">
    <property type="entry name" value="C2H2-LIKE ZINC FINGER PROTEIN"/>
    <property type="match status" value="1"/>
</dbReference>
<evidence type="ECO:0000256" key="2">
    <source>
        <dbReference type="SAM" id="MobiDB-lite"/>
    </source>
</evidence>
<dbReference type="InterPro" id="IPR013087">
    <property type="entry name" value="Znf_C2H2_type"/>
</dbReference>
<proteinExistence type="predicted"/>
<feature type="region of interest" description="Disordered" evidence="2">
    <location>
        <begin position="1"/>
        <end position="87"/>
    </location>
</feature>
<keyword evidence="5" id="KW-1185">Reference proteome</keyword>
<dbReference type="InParanoid" id="A0A1B6PQ86"/>
<dbReference type="OrthoDB" id="9514740at2759"/>
<keyword evidence="1" id="KW-0863">Zinc-finger</keyword>
<feature type="region of interest" description="Disordered" evidence="2">
    <location>
        <begin position="101"/>
        <end position="125"/>
    </location>
</feature>
<evidence type="ECO:0000256" key="1">
    <source>
        <dbReference type="PROSITE-ProRule" id="PRU00042"/>
    </source>
</evidence>
<dbReference type="STRING" id="4558.A0A1B6PQ86"/>
<organism evidence="4 5">
    <name type="scientific">Sorghum bicolor</name>
    <name type="common">Sorghum</name>
    <name type="synonym">Sorghum vulgare</name>
    <dbReference type="NCBI Taxonomy" id="4558"/>
    <lineage>
        <taxon>Eukaryota</taxon>
        <taxon>Viridiplantae</taxon>
        <taxon>Streptophyta</taxon>
        <taxon>Embryophyta</taxon>
        <taxon>Tracheophyta</taxon>
        <taxon>Spermatophyta</taxon>
        <taxon>Magnoliopsida</taxon>
        <taxon>Liliopsida</taxon>
        <taxon>Poales</taxon>
        <taxon>Poaceae</taxon>
        <taxon>PACMAD clade</taxon>
        <taxon>Panicoideae</taxon>
        <taxon>Andropogonodae</taxon>
        <taxon>Andropogoneae</taxon>
        <taxon>Sorghinae</taxon>
        <taxon>Sorghum</taxon>
    </lineage>
</organism>
<sequence length="450" mass="48355">MPCPPMAASAKKMSRVPDRKKPSRSSSSSSSSSSWVARSMGFYYHSSTTSSSKSRAQATDGKDSNVDKQSNGSSTSKKNKKRSISIGRSLTCAGRSSICSTKESSVMSRDHGDRDRGAARSASSRSLRAPDVDAVYAAAVSATSSFNSETTAATTAVTTSSSSPLSSALSSPLSSIGGSSFRGVQQIRKLSRCYECHSVFDPRSFAAAATAAFPCADCDEVFNKAESLELHRATRHAVSELGSEDTSRNIVEIIFQSSWLRKQAPVCKIERILKVQSSERTVKRFEQYKESIRERASSDQGPGKKNPRCVADGNELLRFHCTTFTCSLGLAGTTALCCRSPASAPCNLCSIIRDGFRVDGDGKIATMATSGRAHDMAQVLSDSDKRAMLVCRVVAGRVKKATSDEKSSEDYCDFDSVSSSTEGVYSDLDELFVFNPRAILPCFVVIYSGY</sequence>
<keyword evidence="1" id="KW-0862">Zinc</keyword>
<evidence type="ECO:0000313" key="4">
    <source>
        <dbReference type="EMBL" id="KXG27839.1"/>
    </source>
</evidence>
<dbReference type="PROSITE" id="PS50157">
    <property type="entry name" value="ZINC_FINGER_C2H2_2"/>
    <property type="match status" value="1"/>
</dbReference>
<protein>
    <recommendedName>
        <fullName evidence="3">C2H2-type domain-containing protein</fullName>
    </recommendedName>
</protein>
<name>A0A1B6PQ86_SORBI</name>
<accession>A0A1B6PQ86</accession>
<evidence type="ECO:0000259" key="3">
    <source>
        <dbReference type="PROSITE" id="PS50157"/>
    </source>
</evidence>
<dbReference type="GO" id="GO:0008270">
    <property type="term" value="F:zinc ion binding"/>
    <property type="evidence" value="ECO:0007669"/>
    <property type="project" value="UniProtKB-KW"/>
</dbReference>